<proteinExistence type="predicted"/>
<dbReference type="AlphaFoldDB" id="A0A2M8KMT3"/>
<gene>
    <name evidence="1" type="ORF">COU86_00165</name>
</gene>
<dbReference type="Proteomes" id="UP000231434">
    <property type="component" value="Unassembled WGS sequence"/>
</dbReference>
<name>A0A2M8KMT3_9BACT</name>
<reference evidence="2" key="1">
    <citation type="submission" date="2017-09" db="EMBL/GenBank/DDBJ databases">
        <title>Depth-based differentiation of microbial function through sediment-hosted aquifers and enrichment of novel symbionts in the deep terrestrial subsurface.</title>
        <authorList>
            <person name="Probst A.J."/>
            <person name="Ladd B."/>
            <person name="Jarett J.K."/>
            <person name="Geller-Mcgrath D.E."/>
            <person name="Sieber C.M.K."/>
            <person name="Emerson J.B."/>
            <person name="Anantharaman K."/>
            <person name="Thomas B.C."/>
            <person name="Malmstrom R."/>
            <person name="Stieglmeier M."/>
            <person name="Klingl A."/>
            <person name="Woyke T."/>
            <person name="Ryan C.M."/>
            <person name="Banfield J.F."/>
        </authorList>
    </citation>
    <scope>NUCLEOTIDE SEQUENCE [LARGE SCALE GENOMIC DNA]</scope>
</reference>
<sequence length="126" mass="14646">MTTSQDQLPNLSQAEDFRKFVEIETLRIIKKLAEEGKTEKERIQAIAKRTLDLIKPGMNLEELYTNAVKLDDNFSEMAPLVYVIMREYEEKYEKKALESVSLLIKAGQFDQAQEMVKKVLSFKIQN</sequence>
<comment type="caution">
    <text evidence="1">The sequence shown here is derived from an EMBL/GenBank/DDBJ whole genome shotgun (WGS) entry which is preliminary data.</text>
</comment>
<dbReference type="EMBL" id="PFEB01000002">
    <property type="protein sequence ID" value="PJE61233.1"/>
    <property type="molecule type" value="Genomic_DNA"/>
</dbReference>
<accession>A0A2M8KMT3</accession>
<protein>
    <submittedName>
        <fullName evidence="1">Uncharacterized protein</fullName>
    </submittedName>
</protein>
<evidence type="ECO:0000313" key="2">
    <source>
        <dbReference type="Proteomes" id="UP000231434"/>
    </source>
</evidence>
<organism evidence="1 2">
    <name type="scientific">Candidatus Roizmanbacteria bacterium CG10_big_fil_rev_8_21_14_0_10_36_26</name>
    <dbReference type="NCBI Taxonomy" id="1974851"/>
    <lineage>
        <taxon>Bacteria</taxon>
        <taxon>Candidatus Roizmaniibacteriota</taxon>
    </lineage>
</organism>
<evidence type="ECO:0000313" key="1">
    <source>
        <dbReference type="EMBL" id="PJE61233.1"/>
    </source>
</evidence>